<name>A0ACC8S2Q1_9ENTR</name>
<sequence length="459" mass="52050">MLKIVKSFQGSTMRQPYRIESITLRDIGVFEHTHFDFPRIASQSEDAKKAEIHIFTGPNGCGKSTVLYALAGILNPDLSGQQLVRQRYHGLKSRVSFRFCDATGSYGVRPKEKLSDIVFQDDNAYYRISLTVDHPVYKNRPWLDMTQNVTAKVFDYVALAYSGNRAASQAGYVISAIQNITQSPFENALSFDRTVRPQLLAQWIANNRTQAALAKYDGAEEEAEQFDAALKRITTFVNDICQLDLTFHLQRKPLEVRVGLGGERLSLDTLPEGLKSIISWIADMALRLEAIPWKEPRDIFSQPIILFLDEVDIHLHPKWQRRILPAIQKLLPNAQVFVSTHSPFVVGSVEDAFVYRLPEPQRNICRDASVPENVQAVKSGAGKSYQLILAEIFDVEEEFDVETEQQLSRFKEAIRLHLLNPRDDTRVMALAQTLSVKSEELATLVSMELRQMARLLAKK</sequence>
<reference evidence="1" key="1">
    <citation type="submission" date="2016-10" db="EMBL/GenBank/DDBJ databases">
        <authorList>
            <person name="Wang S."/>
            <person name="Zhu B."/>
        </authorList>
    </citation>
    <scope>NUCLEOTIDE SEQUENCE</scope>
    <source>
        <strain evidence="1">JCM 8580</strain>
    </source>
</reference>
<evidence type="ECO:0000313" key="2">
    <source>
        <dbReference type="Proteomes" id="UP000187000"/>
    </source>
</evidence>
<gene>
    <name evidence="1" type="ORF">BH713_14695</name>
</gene>
<protein>
    <submittedName>
        <fullName evidence="1">Uncharacterized protein</fullName>
    </submittedName>
</protein>
<dbReference type="EMBL" id="MKXD01000003">
    <property type="protein sequence ID" value="OLR17770.1"/>
    <property type="molecule type" value="Genomic_DNA"/>
</dbReference>
<comment type="caution">
    <text evidence="1">The sequence shown here is derived from an EMBL/GenBank/DDBJ whole genome shotgun (WGS) entry which is preliminary data.</text>
</comment>
<accession>A0ACC8S2Q1</accession>
<keyword evidence="2" id="KW-1185">Reference proteome</keyword>
<organism evidence="1 2">
    <name type="scientific">Enterobacter kobei</name>
    <dbReference type="NCBI Taxonomy" id="208224"/>
    <lineage>
        <taxon>Bacteria</taxon>
        <taxon>Pseudomonadati</taxon>
        <taxon>Pseudomonadota</taxon>
        <taxon>Gammaproteobacteria</taxon>
        <taxon>Enterobacterales</taxon>
        <taxon>Enterobacteriaceae</taxon>
        <taxon>Enterobacter</taxon>
        <taxon>Enterobacter cloacae complex</taxon>
    </lineage>
</organism>
<proteinExistence type="predicted"/>
<dbReference type="Proteomes" id="UP000187000">
    <property type="component" value="Unassembled WGS sequence"/>
</dbReference>
<evidence type="ECO:0000313" key="1">
    <source>
        <dbReference type="EMBL" id="OLR17770.1"/>
    </source>
</evidence>